<sequence>MPMSNYGVTVFQDGSWHSGIEPFPEDPKAEGDDLQSLFDYLAEKELVRK</sequence>
<dbReference type="AlphaFoldDB" id="A0A0F9ALH3"/>
<name>A0A0F9ALH3_9ZZZZ</name>
<comment type="caution">
    <text evidence="1">The sequence shown here is derived from an EMBL/GenBank/DDBJ whole genome shotgun (WGS) entry which is preliminary data.</text>
</comment>
<gene>
    <name evidence="1" type="ORF">LCGC14_2558130</name>
</gene>
<evidence type="ECO:0000313" key="1">
    <source>
        <dbReference type="EMBL" id="KKL10210.1"/>
    </source>
</evidence>
<protein>
    <submittedName>
        <fullName evidence="1">Uncharacterized protein</fullName>
    </submittedName>
</protein>
<accession>A0A0F9ALH3</accession>
<organism evidence="1">
    <name type="scientific">marine sediment metagenome</name>
    <dbReference type="NCBI Taxonomy" id="412755"/>
    <lineage>
        <taxon>unclassified sequences</taxon>
        <taxon>metagenomes</taxon>
        <taxon>ecological metagenomes</taxon>
    </lineage>
</organism>
<reference evidence="1" key="1">
    <citation type="journal article" date="2015" name="Nature">
        <title>Complex archaea that bridge the gap between prokaryotes and eukaryotes.</title>
        <authorList>
            <person name="Spang A."/>
            <person name="Saw J.H."/>
            <person name="Jorgensen S.L."/>
            <person name="Zaremba-Niedzwiedzka K."/>
            <person name="Martijn J."/>
            <person name="Lind A.E."/>
            <person name="van Eijk R."/>
            <person name="Schleper C."/>
            <person name="Guy L."/>
            <person name="Ettema T.J."/>
        </authorList>
    </citation>
    <scope>NUCLEOTIDE SEQUENCE</scope>
</reference>
<dbReference type="EMBL" id="LAZR01042154">
    <property type="protein sequence ID" value="KKL10210.1"/>
    <property type="molecule type" value="Genomic_DNA"/>
</dbReference>
<proteinExistence type="predicted"/>